<protein>
    <submittedName>
        <fullName evidence="2">Uncharacterized protein</fullName>
    </submittedName>
</protein>
<feature type="compositionally biased region" description="Basic and acidic residues" evidence="1">
    <location>
        <begin position="56"/>
        <end position="75"/>
    </location>
</feature>
<reference evidence="3" key="1">
    <citation type="journal article" date="2017" name="Genome Biol.">
        <title>Comparative genomics reveals high biological diversity and specific adaptations in the industrially and medically important fungal genus Aspergillus.</title>
        <authorList>
            <person name="de Vries R.P."/>
            <person name="Riley R."/>
            <person name="Wiebenga A."/>
            <person name="Aguilar-Osorio G."/>
            <person name="Amillis S."/>
            <person name="Uchima C.A."/>
            <person name="Anderluh G."/>
            <person name="Asadollahi M."/>
            <person name="Askin M."/>
            <person name="Barry K."/>
            <person name="Battaglia E."/>
            <person name="Bayram O."/>
            <person name="Benocci T."/>
            <person name="Braus-Stromeyer S.A."/>
            <person name="Caldana C."/>
            <person name="Canovas D."/>
            <person name="Cerqueira G.C."/>
            <person name="Chen F."/>
            <person name="Chen W."/>
            <person name="Choi C."/>
            <person name="Clum A."/>
            <person name="Dos Santos R.A."/>
            <person name="Damasio A.R."/>
            <person name="Diallinas G."/>
            <person name="Emri T."/>
            <person name="Fekete E."/>
            <person name="Flipphi M."/>
            <person name="Freyberg S."/>
            <person name="Gallo A."/>
            <person name="Gournas C."/>
            <person name="Habgood R."/>
            <person name="Hainaut M."/>
            <person name="Harispe M.L."/>
            <person name="Henrissat B."/>
            <person name="Hilden K.S."/>
            <person name="Hope R."/>
            <person name="Hossain A."/>
            <person name="Karabika E."/>
            <person name="Karaffa L."/>
            <person name="Karanyi Z."/>
            <person name="Krasevec N."/>
            <person name="Kuo A."/>
            <person name="Kusch H."/>
            <person name="LaButti K."/>
            <person name="Lagendijk E.L."/>
            <person name="Lapidus A."/>
            <person name="Levasseur A."/>
            <person name="Lindquist E."/>
            <person name="Lipzen A."/>
            <person name="Logrieco A.F."/>
            <person name="MacCabe A."/>
            <person name="Maekelae M.R."/>
            <person name="Malavazi I."/>
            <person name="Melin P."/>
            <person name="Meyer V."/>
            <person name="Mielnichuk N."/>
            <person name="Miskei M."/>
            <person name="Molnar A.P."/>
            <person name="Mule G."/>
            <person name="Ngan C.Y."/>
            <person name="Orejas M."/>
            <person name="Orosz E."/>
            <person name="Ouedraogo J.P."/>
            <person name="Overkamp K.M."/>
            <person name="Park H.-S."/>
            <person name="Perrone G."/>
            <person name="Piumi F."/>
            <person name="Punt P.J."/>
            <person name="Ram A.F."/>
            <person name="Ramon A."/>
            <person name="Rauscher S."/>
            <person name="Record E."/>
            <person name="Riano-Pachon D.M."/>
            <person name="Robert V."/>
            <person name="Roehrig J."/>
            <person name="Ruller R."/>
            <person name="Salamov A."/>
            <person name="Salih N.S."/>
            <person name="Samson R.A."/>
            <person name="Sandor E."/>
            <person name="Sanguinetti M."/>
            <person name="Schuetze T."/>
            <person name="Sepcic K."/>
            <person name="Shelest E."/>
            <person name="Sherlock G."/>
            <person name="Sophianopoulou V."/>
            <person name="Squina F.M."/>
            <person name="Sun H."/>
            <person name="Susca A."/>
            <person name="Todd R.B."/>
            <person name="Tsang A."/>
            <person name="Unkles S.E."/>
            <person name="van de Wiele N."/>
            <person name="van Rossen-Uffink D."/>
            <person name="Oliveira J.V."/>
            <person name="Vesth T.C."/>
            <person name="Visser J."/>
            <person name="Yu J.-H."/>
            <person name="Zhou M."/>
            <person name="Andersen M.R."/>
            <person name="Archer D.B."/>
            <person name="Baker S.E."/>
            <person name="Benoit I."/>
            <person name="Brakhage A.A."/>
            <person name="Braus G.H."/>
            <person name="Fischer R."/>
            <person name="Frisvad J.C."/>
            <person name="Goldman G.H."/>
            <person name="Houbraken J."/>
            <person name="Oakley B."/>
            <person name="Pocsi I."/>
            <person name="Scazzocchio C."/>
            <person name="Seiboth B."/>
            <person name="vanKuyk P.A."/>
            <person name="Wortman J."/>
            <person name="Dyer P.S."/>
            <person name="Grigoriev I.V."/>
        </authorList>
    </citation>
    <scope>NUCLEOTIDE SEQUENCE [LARGE SCALE GENOMIC DNA]</scope>
    <source>
        <strain evidence="3">CBS 583.65</strain>
    </source>
</reference>
<evidence type="ECO:0000313" key="3">
    <source>
        <dbReference type="Proteomes" id="UP000184073"/>
    </source>
</evidence>
<feature type="region of interest" description="Disordered" evidence="1">
    <location>
        <begin position="1"/>
        <end position="142"/>
    </location>
</feature>
<feature type="compositionally biased region" description="Basic and acidic residues" evidence="1">
    <location>
        <begin position="29"/>
        <end position="41"/>
    </location>
</feature>
<proteinExistence type="predicted"/>
<gene>
    <name evidence="2" type="ORF">ASPVEDRAFT_83453</name>
</gene>
<dbReference type="EMBL" id="KV878128">
    <property type="protein sequence ID" value="OJJ01931.1"/>
    <property type="molecule type" value="Genomic_DNA"/>
</dbReference>
<evidence type="ECO:0000313" key="2">
    <source>
        <dbReference type="EMBL" id="OJJ01931.1"/>
    </source>
</evidence>
<dbReference type="AlphaFoldDB" id="A0A1L9PKB0"/>
<name>A0A1L9PKB0_ASPVE</name>
<feature type="region of interest" description="Disordered" evidence="1">
    <location>
        <begin position="158"/>
        <end position="184"/>
    </location>
</feature>
<feature type="compositionally biased region" description="Basic and acidic residues" evidence="1">
    <location>
        <begin position="95"/>
        <end position="105"/>
    </location>
</feature>
<organism evidence="2 3">
    <name type="scientific">Aspergillus versicolor CBS 583.65</name>
    <dbReference type="NCBI Taxonomy" id="1036611"/>
    <lineage>
        <taxon>Eukaryota</taxon>
        <taxon>Fungi</taxon>
        <taxon>Dikarya</taxon>
        <taxon>Ascomycota</taxon>
        <taxon>Pezizomycotina</taxon>
        <taxon>Eurotiomycetes</taxon>
        <taxon>Eurotiomycetidae</taxon>
        <taxon>Eurotiales</taxon>
        <taxon>Aspergillaceae</taxon>
        <taxon>Aspergillus</taxon>
        <taxon>Aspergillus subgen. Nidulantes</taxon>
    </lineage>
</organism>
<sequence>MTEIEPMMLLGPPSLSSEQSAPVAGHGSVTKEHIGGPEIHPKKERRNPQQQQPSDTRNESKGGDAKERCGGEGGRKLATGGEDSGSDSDDQGSSKSEEYGKEHRVSMAGMKIFGRQKPKGSVHPTGATREEECDGTSKTSASATKRFVEQANRLMSYPGRLLKVRRGNKAEGSAASQDKGPGPG</sequence>
<dbReference type="VEuPathDB" id="FungiDB:ASPVEDRAFT_83453"/>
<accession>A0A1L9PKB0</accession>
<dbReference type="Proteomes" id="UP000184073">
    <property type="component" value="Unassembled WGS sequence"/>
</dbReference>
<dbReference type="RefSeq" id="XP_040667693.1">
    <property type="nucleotide sequence ID" value="XM_040817391.1"/>
</dbReference>
<keyword evidence="3" id="KW-1185">Reference proteome</keyword>
<dbReference type="GeneID" id="63732902"/>
<evidence type="ECO:0000256" key="1">
    <source>
        <dbReference type="SAM" id="MobiDB-lite"/>
    </source>
</evidence>